<protein>
    <submittedName>
        <fullName evidence="1">Uncharacterized protein</fullName>
    </submittedName>
</protein>
<proteinExistence type="predicted"/>
<evidence type="ECO:0000313" key="1">
    <source>
        <dbReference type="EMBL" id="KAH6947854.1"/>
    </source>
</evidence>
<evidence type="ECO:0000313" key="2">
    <source>
        <dbReference type="Proteomes" id="UP000821845"/>
    </source>
</evidence>
<comment type="caution">
    <text evidence="1">The sequence shown here is derived from an EMBL/GenBank/DDBJ whole genome shotgun (WGS) entry which is preliminary data.</text>
</comment>
<accession>A0ACB7TP96</accession>
<name>A0ACB7TP96_HYAAI</name>
<organism evidence="1 2">
    <name type="scientific">Hyalomma asiaticum</name>
    <name type="common">Tick</name>
    <dbReference type="NCBI Taxonomy" id="266040"/>
    <lineage>
        <taxon>Eukaryota</taxon>
        <taxon>Metazoa</taxon>
        <taxon>Ecdysozoa</taxon>
        <taxon>Arthropoda</taxon>
        <taxon>Chelicerata</taxon>
        <taxon>Arachnida</taxon>
        <taxon>Acari</taxon>
        <taxon>Parasitiformes</taxon>
        <taxon>Ixodida</taxon>
        <taxon>Ixodoidea</taxon>
        <taxon>Ixodidae</taxon>
        <taxon>Hyalomminae</taxon>
        <taxon>Hyalomma</taxon>
    </lineage>
</organism>
<keyword evidence="2" id="KW-1185">Reference proteome</keyword>
<sequence length="95" mass="10490">MPRKDTWCRAGSHYSISGFSPHGGGQFGFRAQVVSVPTDVSRSVLSLPGDIDNEMEIDLRVHGGDLHTYLSDSHDGANIHLLVYWLEDVAAHVTW</sequence>
<gene>
    <name evidence="1" type="ORF">HPB50_021839</name>
</gene>
<reference evidence="1" key="1">
    <citation type="submission" date="2020-05" db="EMBL/GenBank/DDBJ databases">
        <title>Large-scale comparative analyses of tick genomes elucidate their genetic diversity and vector capacities.</title>
        <authorList>
            <person name="Jia N."/>
            <person name="Wang J."/>
            <person name="Shi W."/>
            <person name="Du L."/>
            <person name="Sun Y."/>
            <person name="Zhan W."/>
            <person name="Jiang J."/>
            <person name="Wang Q."/>
            <person name="Zhang B."/>
            <person name="Ji P."/>
            <person name="Sakyi L.B."/>
            <person name="Cui X."/>
            <person name="Yuan T."/>
            <person name="Jiang B."/>
            <person name="Yang W."/>
            <person name="Lam T.T.-Y."/>
            <person name="Chang Q."/>
            <person name="Ding S."/>
            <person name="Wang X."/>
            <person name="Zhu J."/>
            <person name="Ruan X."/>
            <person name="Zhao L."/>
            <person name="Wei J."/>
            <person name="Que T."/>
            <person name="Du C."/>
            <person name="Cheng J."/>
            <person name="Dai P."/>
            <person name="Han X."/>
            <person name="Huang E."/>
            <person name="Gao Y."/>
            <person name="Liu J."/>
            <person name="Shao H."/>
            <person name="Ye R."/>
            <person name="Li L."/>
            <person name="Wei W."/>
            <person name="Wang X."/>
            <person name="Wang C."/>
            <person name="Yang T."/>
            <person name="Huo Q."/>
            <person name="Li W."/>
            <person name="Guo W."/>
            <person name="Chen H."/>
            <person name="Zhou L."/>
            <person name="Ni X."/>
            <person name="Tian J."/>
            <person name="Zhou Y."/>
            <person name="Sheng Y."/>
            <person name="Liu T."/>
            <person name="Pan Y."/>
            <person name="Xia L."/>
            <person name="Li J."/>
            <person name="Zhao F."/>
            <person name="Cao W."/>
        </authorList>
    </citation>
    <scope>NUCLEOTIDE SEQUENCE</scope>
    <source>
        <strain evidence="1">Hyas-2018</strain>
    </source>
</reference>
<dbReference type="EMBL" id="CM023481">
    <property type="protein sequence ID" value="KAH6947854.1"/>
    <property type="molecule type" value="Genomic_DNA"/>
</dbReference>
<dbReference type="Proteomes" id="UP000821845">
    <property type="component" value="Chromosome 1"/>
</dbReference>